<name>A0ABD2P810_9CUCU</name>
<dbReference type="EMBL" id="JABFTP020000185">
    <property type="protein sequence ID" value="KAL3286827.1"/>
    <property type="molecule type" value="Genomic_DNA"/>
</dbReference>
<proteinExistence type="predicted"/>
<protein>
    <submittedName>
        <fullName evidence="1">Uncharacterized protein</fullName>
    </submittedName>
</protein>
<comment type="caution">
    <text evidence="1">The sequence shown here is derived from an EMBL/GenBank/DDBJ whole genome shotgun (WGS) entry which is preliminary data.</text>
</comment>
<evidence type="ECO:0000313" key="1">
    <source>
        <dbReference type="EMBL" id="KAL3286827.1"/>
    </source>
</evidence>
<keyword evidence="2" id="KW-1185">Reference proteome</keyword>
<dbReference type="Proteomes" id="UP001516400">
    <property type="component" value="Unassembled WGS sequence"/>
</dbReference>
<gene>
    <name evidence="1" type="ORF">HHI36_001317</name>
</gene>
<sequence>MEDTKSLLMMVLQKVFHSRPQIVEDTFQLIYNYNNGRREKKEYETTLKTICDLMNGELSSQILVYLLTMVDMPKEGGCQLPIMEKMQKTHGCLAESVRPHLLECLRNKRIEANEIRQPNENTQKLPTVEKKLEEKISMELPKAESPPKKCSSSEDDCFIRPAKRPKKVIRGSRKAQNGNNGDQDEVPSLTDLCANFCVRSEKYLRKMYKSKLDHAWLMVNENRCVGKELEKCYEVIRYLNRMMKLVRMVENTEVTTELLMEEYTDIDIFIREKHLQAYFKWDPFEGM</sequence>
<accession>A0ABD2P810</accession>
<organism evidence="1 2">
    <name type="scientific">Cryptolaemus montrouzieri</name>
    <dbReference type="NCBI Taxonomy" id="559131"/>
    <lineage>
        <taxon>Eukaryota</taxon>
        <taxon>Metazoa</taxon>
        <taxon>Ecdysozoa</taxon>
        <taxon>Arthropoda</taxon>
        <taxon>Hexapoda</taxon>
        <taxon>Insecta</taxon>
        <taxon>Pterygota</taxon>
        <taxon>Neoptera</taxon>
        <taxon>Endopterygota</taxon>
        <taxon>Coleoptera</taxon>
        <taxon>Polyphaga</taxon>
        <taxon>Cucujiformia</taxon>
        <taxon>Coccinelloidea</taxon>
        <taxon>Coccinellidae</taxon>
        <taxon>Scymninae</taxon>
        <taxon>Scymnini</taxon>
        <taxon>Cryptolaemus</taxon>
    </lineage>
</organism>
<evidence type="ECO:0000313" key="2">
    <source>
        <dbReference type="Proteomes" id="UP001516400"/>
    </source>
</evidence>
<dbReference type="AlphaFoldDB" id="A0ABD2P810"/>
<reference evidence="1 2" key="1">
    <citation type="journal article" date="2021" name="BMC Biol.">
        <title>Horizontally acquired antibacterial genes associated with adaptive radiation of ladybird beetles.</title>
        <authorList>
            <person name="Li H.S."/>
            <person name="Tang X.F."/>
            <person name="Huang Y.H."/>
            <person name="Xu Z.Y."/>
            <person name="Chen M.L."/>
            <person name="Du X.Y."/>
            <person name="Qiu B.Y."/>
            <person name="Chen P.T."/>
            <person name="Zhang W."/>
            <person name="Slipinski A."/>
            <person name="Escalona H.E."/>
            <person name="Waterhouse R.M."/>
            <person name="Zwick A."/>
            <person name="Pang H."/>
        </authorList>
    </citation>
    <scope>NUCLEOTIDE SEQUENCE [LARGE SCALE GENOMIC DNA]</scope>
    <source>
        <strain evidence="1">SYSU2018</strain>
    </source>
</reference>